<name>A0A6A2ZTZ1_HIBSY</name>
<organism evidence="1 2">
    <name type="scientific">Hibiscus syriacus</name>
    <name type="common">Rose of Sharon</name>
    <dbReference type="NCBI Taxonomy" id="106335"/>
    <lineage>
        <taxon>Eukaryota</taxon>
        <taxon>Viridiplantae</taxon>
        <taxon>Streptophyta</taxon>
        <taxon>Embryophyta</taxon>
        <taxon>Tracheophyta</taxon>
        <taxon>Spermatophyta</taxon>
        <taxon>Magnoliopsida</taxon>
        <taxon>eudicotyledons</taxon>
        <taxon>Gunneridae</taxon>
        <taxon>Pentapetalae</taxon>
        <taxon>rosids</taxon>
        <taxon>malvids</taxon>
        <taxon>Malvales</taxon>
        <taxon>Malvaceae</taxon>
        <taxon>Malvoideae</taxon>
        <taxon>Hibiscus</taxon>
    </lineage>
</organism>
<accession>A0A6A2ZTZ1</accession>
<dbReference type="Gene3D" id="2.60.40.1170">
    <property type="entry name" value="Mu homology domain, subdomain B"/>
    <property type="match status" value="1"/>
</dbReference>
<sequence length="68" mass="7722">MPLPKYTTRASFELEPGATGQRTDFKEANKKLEWDLKKIVGGFEHTLRSKPTFSQESHGEILADSKEI</sequence>
<comment type="caution">
    <text evidence="1">The sequence shown here is derived from an EMBL/GenBank/DDBJ whole genome shotgun (WGS) entry which is preliminary data.</text>
</comment>
<dbReference type="Proteomes" id="UP000436088">
    <property type="component" value="Unassembled WGS sequence"/>
</dbReference>
<protein>
    <submittedName>
        <fullName evidence="1">Uncharacterized protein</fullName>
    </submittedName>
</protein>
<dbReference type="AlphaFoldDB" id="A0A6A2ZTZ1"/>
<dbReference type="EMBL" id="VEPZ02001084">
    <property type="protein sequence ID" value="KAE8695398.1"/>
    <property type="molecule type" value="Genomic_DNA"/>
</dbReference>
<proteinExistence type="predicted"/>
<keyword evidence="2" id="KW-1185">Reference proteome</keyword>
<reference evidence="1" key="1">
    <citation type="submission" date="2019-09" db="EMBL/GenBank/DDBJ databases">
        <title>Draft genome information of white flower Hibiscus syriacus.</title>
        <authorList>
            <person name="Kim Y.-M."/>
        </authorList>
    </citation>
    <scope>NUCLEOTIDE SEQUENCE [LARGE SCALE GENOMIC DNA]</scope>
    <source>
        <strain evidence="1">YM2019G1</strain>
    </source>
</reference>
<evidence type="ECO:0000313" key="2">
    <source>
        <dbReference type="Proteomes" id="UP000436088"/>
    </source>
</evidence>
<gene>
    <name evidence="1" type="ORF">F3Y22_tig00110716pilonHSYRG00087</name>
</gene>
<evidence type="ECO:0000313" key="1">
    <source>
        <dbReference type="EMBL" id="KAE8695398.1"/>
    </source>
</evidence>